<sequence>MTLESLESMAVTDKKRFAGIPSWIFTKLSSLWVLFFFSKPHDHGNDRPKPVRPPPISDPSDIEAFGTPIACPSQQTSPVNQPQILNPIVQLFRDREMGKTALGFVIPMTTFLLSVYSKESPPILMQLTLMSLCIGLAALWNGILLRETFPRVANAIEQLGAACILLAVFWDSGIPSNSLEPPSHVEKGPIEAIEIDGNSNNNSNSNSIGANSPVLNLSPQRENIHDTDENLTHKKLTLKWNKRTIIMAYSTVLALLSTTFVKYRGTFIPEIFVEHPASYVMFLLILMVVFFLAIIGVIFEEHSPPIGKACNLVAPIGAILLFIVLFSVLLPPSFSLVAWPFFGFALGALIY</sequence>
<gene>
    <name evidence="2" type="ORF">F0562_033946</name>
</gene>
<feature type="transmembrane region" description="Helical" evidence="1">
    <location>
        <begin position="123"/>
        <end position="145"/>
    </location>
</feature>
<dbReference type="Proteomes" id="UP000325577">
    <property type="component" value="Linkage Group LG20"/>
</dbReference>
<keyword evidence="1" id="KW-0812">Transmembrane</keyword>
<feature type="transmembrane region" description="Helical" evidence="1">
    <location>
        <begin position="20"/>
        <end position="37"/>
    </location>
</feature>
<reference evidence="2 3" key="1">
    <citation type="submission" date="2019-09" db="EMBL/GenBank/DDBJ databases">
        <title>A chromosome-level genome assembly of the Chinese tupelo Nyssa sinensis.</title>
        <authorList>
            <person name="Yang X."/>
            <person name="Kang M."/>
            <person name="Yang Y."/>
            <person name="Xiong H."/>
            <person name="Wang M."/>
            <person name="Zhang Z."/>
            <person name="Wang Z."/>
            <person name="Wu H."/>
            <person name="Ma T."/>
            <person name="Liu J."/>
            <person name="Xi Z."/>
        </authorList>
    </citation>
    <scope>NUCLEOTIDE SEQUENCE [LARGE SCALE GENOMIC DNA]</scope>
    <source>
        <strain evidence="2">J267</strain>
        <tissue evidence="2">Leaf</tissue>
    </source>
</reference>
<feature type="transmembrane region" description="Helical" evidence="1">
    <location>
        <begin position="100"/>
        <end position="117"/>
    </location>
</feature>
<keyword evidence="3" id="KW-1185">Reference proteome</keyword>
<organism evidence="2 3">
    <name type="scientific">Nyssa sinensis</name>
    <dbReference type="NCBI Taxonomy" id="561372"/>
    <lineage>
        <taxon>Eukaryota</taxon>
        <taxon>Viridiplantae</taxon>
        <taxon>Streptophyta</taxon>
        <taxon>Embryophyta</taxon>
        <taxon>Tracheophyta</taxon>
        <taxon>Spermatophyta</taxon>
        <taxon>Magnoliopsida</taxon>
        <taxon>eudicotyledons</taxon>
        <taxon>Gunneridae</taxon>
        <taxon>Pentapetalae</taxon>
        <taxon>asterids</taxon>
        <taxon>Cornales</taxon>
        <taxon>Nyssaceae</taxon>
        <taxon>Nyssa</taxon>
    </lineage>
</organism>
<keyword evidence="1" id="KW-0472">Membrane</keyword>
<dbReference type="EMBL" id="CM018044">
    <property type="protein sequence ID" value="KAA8529255.1"/>
    <property type="molecule type" value="Genomic_DNA"/>
</dbReference>
<evidence type="ECO:0000313" key="3">
    <source>
        <dbReference type="Proteomes" id="UP000325577"/>
    </source>
</evidence>
<protein>
    <submittedName>
        <fullName evidence="2">Uncharacterized protein</fullName>
    </submittedName>
</protein>
<feature type="transmembrane region" description="Helical" evidence="1">
    <location>
        <begin position="244"/>
        <end position="265"/>
    </location>
</feature>
<feature type="transmembrane region" description="Helical" evidence="1">
    <location>
        <begin position="311"/>
        <end position="328"/>
    </location>
</feature>
<feature type="transmembrane region" description="Helical" evidence="1">
    <location>
        <begin position="277"/>
        <end position="299"/>
    </location>
</feature>
<dbReference type="AlphaFoldDB" id="A0A5J5AE07"/>
<dbReference type="OrthoDB" id="1736465at2759"/>
<evidence type="ECO:0000256" key="1">
    <source>
        <dbReference type="SAM" id="Phobius"/>
    </source>
</evidence>
<proteinExistence type="predicted"/>
<name>A0A5J5AE07_9ASTE</name>
<evidence type="ECO:0000313" key="2">
    <source>
        <dbReference type="EMBL" id="KAA8529255.1"/>
    </source>
</evidence>
<keyword evidence="1" id="KW-1133">Transmembrane helix</keyword>
<accession>A0A5J5AE07</accession>